<dbReference type="GO" id="GO:0004997">
    <property type="term" value="F:thyrotropin-releasing hormone receptor activity"/>
    <property type="evidence" value="ECO:0007669"/>
    <property type="project" value="InterPro"/>
</dbReference>
<keyword evidence="6 10" id="KW-0472">Membrane</keyword>
<evidence type="ECO:0000256" key="1">
    <source>
        <dbReference type="ARBA" id="ARBA00004100"/>
    </source>
</evidence>
<comment type="similarity">
    <text evidence="8">Belongs to the G-protein coupled receptor 1 family.</text>
</comment>
<dbReference type="Proteomes" id="UP000749559">
    <property type="component" value="Unassembled WGS sequence"/>
</dbReference>
<dbReference type="PROSITE" id="PS50262">
    <property type="entry name" value="G_PROTEIN_RECEP_F1_2"/>
    <property type="match status" value="1"/>
</dbReference>
<comment type="function">
    <text evidence="1">Receptor for thyrotropin-releasing hormone (TRH). Upon ligand binding, this G-protein-coupled receptor triggers activation of the phosphatidylinositol (IP3)-calcium-protein kinase C (PKC) pathway.</text>
</comment>
<feature type="transmembrane region" description="Helical" evidence="10">
    <location>
        <begin position="289"/>
        <end position="306"/>
    </location>
</feature>
<evidence type="ECO:0000256" key="2">
    <source>
        <dbReference type="ARBA" id="ARBA00004370"/>
    </source>
</evidence>
<dbReference type="CDD" id="cd14995">
    <property type="entry name" value="7tmA_TRH-R"/>
    <property type="match status" value="1"/>
</dbReference>
<comment type="subcellular location">
    <subcellularLocation>
        <location evidence="2">Membrane</location>
    </subcellularLocation>
</comment>
<dbReference type="InterPro" id="IPR002120">
    <property type="entry name" value="TRH_rcpt_1"/>
</dbReference>
<name>A0A8S4NDP0_OWEFU</name>
<protein>
    <recommendedName>
        <fullName evidence="3">Thyrotropin-releasing hormone receptor</fullName>
    </recommendedName>
    <alternativeName>
        <fullName evidence="7">Thyroliberin receptor</fullName>
    </alternativeName>
</protein>
<dbReference type="PROSITE" id="PS00237">
    <property type="entry name" value="G_PROTEIN_RECEP_F1_1"/>
    <property type="match status" value="1"/>
</dbReference>
<dbReference type="InterPro" id="IPR000276">
    <property type="entry name" value="GPCR_Rhodpsn"/>
</dbReference>
<evidence type="ECO:0000256" key="4">
    <source>
        <dbReference type="ARBA" id="ARBA00022692"/>
    </source>
</evidence>
<organism evidence="12 13">
    <name type="scientific">Owenia fusiformis</name>
    <name type="common">Polychaete worm</name>
    <dbReference type="NCBI Taxonomy" id="6347"/>
    <lineage>
        <taxon>Eukaryota</taxon>
        <taxon>Metazoa</taxon>
        <taxon>Spiralia</taxon>
        <taxon>Lophotrochozoa</taxon>
        <taxon>Annelida</taxon>
        <taxon>Polychaeta</taxon>
        <taxon>Sedentaria</taxon>
        <taxon>Canalipalpata</taxon>
        <taxon>Sabellida</taxon>
        <taxon>Oweniida</taxon>
        <taxon>Oweniidae</taxon>
        <taxon>Owenia</taxon>
    </lineage>
</organism>
<dbReference type="InterPro" id="IPR017452">
    <property type="entry name" value="GPCR_Rhodpsn_7TM"/>
</dbReference>
<evidence type="ECO:0000259" key="11">
    <source>
        <dbReference type="PROSITE" id="PS50262"/>
    </source>
</evidence>
<dbReference type="SMART" id="SM01381">
    <property type="entry name" value="7TM_GPCR_Srsx"/>
    <property type="match status" value="1"/>
</dbReference>
<feature type="transmembrane region" description="Helical" evidence="10">
    <location>
        <begin position="89"/>
        <end position="111"/>
    </location>
</feature>
<keyword evidence="13" id="KW-1185">Reference proteome</keyword>
<keyword evidence="8" id="KW-0297">G-protein coupled receptor</keyword>
<dbReference type="PANTHER" id="PTHR46061">
    <property type="entry name" value="THYROTROPIN-RELEASING HORMONE RECEPTOR"/>
    <property type="match status" value="1"/>
</dbReference>
<keyword evidence="8" id="KW-0807">Transducer</keyword>
<dbReference type="Gene3D" id="1.20.1070.10">
    <property type="entry name" value="Rhodopsin 7-helix transmembrane proteins"/>
    <property type="match status" value="1"/>
</dbReference>
<gene>
    <name evidence="12" type="ORF">OFUS_LOCUS5967</name>
</gene>
<feature type="region of interest" description="Disordered" evidence="9">
    <location>
        <begin position="374"/>
        <end position="402"/>
    </location>
</feature>
<comment type="caution">
    <text evidence="12">The sequence shown here is derived from an EMBL/GenBank/DDBJ whole genome shotgun (WGS) entry which is preliminary data.</text>
</comment>
<evidence type="ECO:0000256" key="6">
    <source>
        <dbReference type="ARBA" id="ARBA00023136"/>
    </source>
</evidence>
<reference evidence="12" key="1">
    <citation type="submission" date="2022-03" db="EMBL/GenBank/DDBJ databases">
        <authorList>
            <person name="Martin C."/>
        </authorList>
    </citation>
    <scope>NUCLEOTIDE SEQUENCE</scope>
</reference>
<dbReference type="PANTHER" id="PTHR46061:SF3">
    <property type="entry name" value="THYROTROPIN-RELEASING HORMONE RECEPTOR"/>
    <property type="match status" value="1"/>
</dbReference>
<feature type="transmembrane region" description="Helical" evidence="10">
    <location>
        <begin position="171"/>
        <end position="192"/>
    </location>
</feature>
<dbReference type="PRINTS" id="PR01846">
    <property type="entry name" value="TRHRFAMILY"/>
</dbReference>
<sequence>MDVDSTENTSDVIYISKGLHNVSEWPGVFNESNSLNSTDSIQPVKYYTVLYRTVGITLATIVLVAGIVGNSMVAIVVARTKTMRTPTNCYIVSLAISDILVLVACALPVMMELNLKVGQWILGKTGCNLVIYLQYLGVNASAMSITAFTIERYFGICHPMRAHAICTVKRAVKIIVFIWIFNVLYNSTWIFLTNVTIRRQSDNTTIESCEYTGKRSDYVYIYMVDLCLFYIIPLCLTCVLYGFIAYILCSGSIASSTAERLGHNGTNSQQHQSSPSTLRKNSTSNSRTQVVKMLVIVVGLFAILWLPYRVLVVYNSFAKETYMDPWFLMFCRTMVYINSAINPILYNAMSGKFRRAFKNLFVCGRKAGQGSFTEIPMNARTPPSSPDNRGKYRYTGNQTSKKTDEEEIALKLSSGRKTNHIDFV</sequence>
<feature type="region of interest" description="Disordered" evidence="9">
    <location>
        <begin position="262"/>
        <end position="284"/>
    </location>
</feature>
<feature type="transmembrane region" description="Helical" evidence="10">
    <location>
        <begin position="220"/>
        <end position="248"/>
    </location>
</feature>
<keyword evidence="8" id="KW-0675">Receptor</keyword>
<evidence type="ECO:0000313" key="13">
    <source>
        <dbReference type="Proteomes" id="UP000749559"/>
    </source>
</evidence>
<evidence type="ECO:0000256" key="5">
    <source>
        <dbReference type="ARBA" id="ARBA00022989"/>
    </source>
</evidence>
<evidence type="ECO:0000256" key="7">
    <source>
        <dbReference type="ARBA" id="ARBA00032251"/>
    </source>
</evidence>
<dbReference type="Pfam" id="PF00001">
    <property type="entry name" value="7tm_1"/>
    <property type="match status" value="1"/>
</dbReference>
<dbReference type="AlphaFoldDB" id="A0A8S4NDP0"/>
<proteinExistence type="inferred from homology"/>
<feature type="transmembrane region" description="Helical" evidence="10">
    <location>
        <begin position="131"/>
        <end position="150"/>
    </location>
</feature>
<keyword evidence="5 10" id="KW-1133">Transmembrane helix</keyword>
<evidence type="ECO:0000256" key="9">
    <source>
        <dbReference type="SAM" id="MobiDB-lite"/>
    </source>
</evidence>
<evidence type="ECO:0000256" key="3">
    <source>
        <dbReference type="ARBA" id="ARBA00018873"/>
    </source>
</evidence>
<dbReference type="PRINTS" id="PR00751">
    <property type="entry name" value="THYROLIBRINR"/>
</dbReference>
<evidence type="ECO:0000313" key="12">
    <source>
        <dbReference type="EMBL" id="CAH1779132.1"/>
    </source>
</evidence>
<feature type="domain" description="G-protein coupled receptors family 1 profile" evidence="11">
    <location>
        <begin position="69"/>
        <end position="346"/>
    </location>
</feature>
<dbReference type="OrthoDB" id="5987936at2759"/>
<keyword evidence="4 8" id="KW-0812">Transmembrane</keyword>
<evidence type="ECO:0000256" key="8">
    <source>
        <dbReference type="RuleBase" id="RU000688"/>
    </source>
</evidence>
<dbReference type="SUPFAM" id="SSF81321">
    <property type="entry name" value="Family A G protein-coupled receptor-like"/>
    <property type="match status" value="1"/>
</dbReference>
<accession>A0A8S4NDP0</accession>
<evidence type="ECO:0000256" key="10">
    <source>
        <dbReference type="SAM" id="Phobius"/>
    </source>
</evidence>
<feature type="transmembrane region" description="Helical" evidence="10">
    <location>
        <begin position="326"/>
        <end position="348"/>
    </location>
</feature>
<feature type="transmembrane region" description="Helical" evidence="10">
    <location>
        <begin position="54"/>
        <end position="77"/>
    </location>
</feature>
<dbReference type="GO" id="GO:0016020">
    <property type="term" value="C:membrane"/>
    <property type="evidence" value="ECO:0007669"/>
    <property type="project" value="UniProtKB-SubCell"/>
</dbReference>
<dbReference type="PRINTS" id="PR00237">
    <property type="entry name" value="GPCRRHODOPSN"/>
</dbReference>
<dbReference type="EMBL" id="CAIIXF020000003">
    <property type="protein sequence ID" value="CAH1779132.1"/>
    <property type="molecule type" value="Genomic_DNA"/>
</dbReference>